<dbReference type="GO" id="GO:0005886">
    <property type="term" value="C:plasma membrane"/>
    <property type="evidence" value="ECO:0007669"/>
    <property type="project" value="UniProtKB-SubCell"/>
</dbReference>
<evidence type="ECO:0000256" key="8">
    <source>
        <dbReference type="SAM" id="Phobius"/>
    </source>
</evidence>
<proteinExistence type="predicted"/>
<feature type="transmembrane region" description="Helical" evidence="8">
    <location>
        <begin position="266"/>
        <end position="286"/>
    </location>
</feature>
<feature type="transmembrane region" description="Helical" evidence="8">
    <location>
        <begin position="89"/>
        <end position="106"/>
    </location>
</feature>
<feature type="transmembrane region" description="Helical" evidence="8">
    <location>
        <begin position="316"/>
        <end position="331"/>
    </location>
</feature>
<feature type="transmembrane region" description="Helical" evidence="8">
    <location>
        <begin position="369"/>
        <end position="394"/>
    </location>
</feature>
<dbReference type="Proteomes" id="UP000007488">
    <property type="component" value="Chromosome"/>
</dbReference>
<dbReference type="GO" id="GO:0016763">
    <property type="term" value="F:pentosyltransferase activity"/>
    <property type="evidence" value="ECO:0007669"/>
    <property type="project" value="TreeGrafter"/>
</dbReference>
<sequence>MLKNKPREGTILILLLCMGLCLRIAAAVSIEGFSSDIHLFRNWAGTAADNLGQFYFKSSSDYPPLYIYVLFLIGKLLSFPAISPYTVLIIKLPAILADLATALFIFKVASKYHSRKTGILLAAYYLFNPAVWINSSLWGQVDSFFTLLIVAAVYLLTEKKLGFSAVFFTAAVLMKPQGIIFLPVLFFELVRTKKMGDILKAMVSAIITALIIILPFSLNRGLTWIYQLFAGTVAEYPYASVNAFNLYGLLGANYVNDAKTLLLFSYHRWGLILIVLTTLFSWLVYIKGNSRRFAFAAAMLQIMGVFTLATRMHERYLFPAIALAVFAWIYLKDKRLFFLAGGVSVTSFFNTFFILFHTSRIMDSSGYGFWLRIISLLNVLLLIWAAKTVFDLALNRKSDDNMF</sequence>
<protein>
    <submittedName>
        <fullName evidence="9">Uncharacterized protein</fullName>
    </submittedName>
</protein>
<evidence type="ECO:0000256" key="6">
    <source>
        <dbReference type="ARBA" id="ARBA00022989"/>
    </source>
</evidence>
<keyword evidence="5 8" id="KW-0812">Transmembrane</keyword>
<evidence type="ECO:0000256" key="4">
    <source>
        <dbReference type="ARBA" id="ARBA00022679"/>
    </source>
</evidence>
<dbReference type="EMBL" id="CP002547">
    <property type="protein sequence ID" value="ADY55940.1"/>
    <property type="molecule type" value="Genomic_DNA"/>
</dbReference>
<evidence type="ECO:0000256" key="1">
    <source>
        <dbReference type="ARBA" id="ARBA00004651"/>
    </source>
</evidence>
<keyword evidence="6 8" id="KW-1133">Transmembrane helix</keyword>
<evidence type="ECO:0000256" key="3">
    <source>
        <dbReference type="ARBA" id="ARBA00022676"/>
    </source>
</evidence>
<evidence type="ECO:0000313" key="10">
    <source>
        <dbReference type="Proteomes" id="UP000007488"/>
    </source>
</evidence>
<dbReference type="PANTHER" id="PTHR33908:SF11">
    <property type="entry name" value="MEMBRANE PROTEIN"/>
    <property type="match status" value="1"/>
</dbReference>
<keyword evidence="4" id="KW-0808">Transferase</keyword>
<feature type="transmembrane region" description="Helical" evidence="8">
    <location>
        <begin position="336"/>
        <end position="357"/>
    </location>
</feature>
<keyword evidence="3" id="KW-0328">Glycosyltransferase</keyword>
<dbReference type="InterPro" id="IPR050297">
    <property type="entry name" value="LipidA_mod_glycosyltrf_83"/>
</dbReference>
<feature type="transmembrane region" description="Helical" evidence="8">
    <location>
        <begin position="118"/>
        <end position="134"/>
    </location>
</feature>
<dbReference type="KEGG" id="sgy:Sgly_1642"/>
<comment type="subcellular location">
    <subcellularLocation>
        <location evidence="1">Cell membrane</location>
        <topology evidence="1">Multi-pass membrane protein</topology>
    </subcellularLocation>
</comment>
<organism evidence="9 10">
    <name type="scientific">Syntrophobotulus glycolicus (strain DSM 8271 / FlGlyR)</name>
    <dbReference type="NCBI Taxonomy" id="645991"/>
    <lineage>
        <taxon>Bacteria</taxon>
        <taxon>Bacillati</taxon>
        <taxon>Bacillota</taxon>
        <taxon>Clostridia</taxon>
        <taxon>Eubacteriales</taxon>
        <taxon>Desulfitobacteriaceae</taxon>
        <taxon>Syntrophobotulus</taxon>
    </lineage>
</organism>
<reference evidence="9 10" key="1">
    <citation type="journal article" date="2011" name="Stand. Genomic Sci.">
        <title>Complete genome sequence of Syntrophobotulus glycolicus type strain (FlGlyR).</title>
        <authorList>
            <person name="Han C."/>
            <person name="Mwirichia R."/>
            <person name="Chertkov O."/>
            <person name="Held B."/>
            <person name="Lapidus A."/>
            <person name="Nolan M."/>
            <person name="Lucas S."/>
            <person name="Hammon N."/>
            <person name="Deshpande S."/>
            <person name="Cheng J.F."/>
            <person name="Tapia R."/>
            <person name="Goodwin L."/>
            <person name="Pitluck S."/>
            <person name="Huntemann M."/>
            <person name="Liolios K."/>
            <person name="Ivanova N."/>
            <person name="Pagani I."/>
            <person name="Mavromatis K."/>
            <person name="Ovchinikova G."/>
            <person name="Pati A."/>
            <person name="Chen A."/>
            <person name="Palaniappan K."/>
            <person name="Land M."/>
            <person name="Hauser L."/>
            <person name="Brambilla E.M."/>
            <person name="Rohde M."/>
            <person name="Spring S."/>
            <person name="Sikorski J."/>
            <person name="Goker M."/>
            <person name="Woyke T."/>
            <person name="Bristow J."/>
            <person name="Eisen J.A."/>
            <person name="Markowitz V."/>
            <person name="Hugenholtz P."/>
            <person name="Kyrpides N.C."/>
            <person name="Klenk H.P."/>
            <person name="Detter J.C."/>
        </authorList>
    </citation>
    <scope>NUCLEOTIDE SEQUENCE [LARGE SCALE GENOMIC DNA]</scope>
    <source>
        <strain evidence="10">DSM 8271 / FlGlyR</strain>
    </source>
</reference>
<evidence type="ECO:0000256" key="5">
    <source>
        <dbReference type="ARBA" id="ARBA00022692"/>
    </source>
</evidence>
<dbReference type="eggNOG" id="COG5650">
    <property type="taxonomic scope" value="Bacteria"/>
</dbReference>
<dbReference type="PANTHER" id="PTHR33908">
    <property type="entry name" value="MANNOSYLTRANSFERASE YKCB-RELATED"/>
    <property type="match status" value="1"/>
</dbReference>
<dbReference type="AlphaFoldDB" id="F0SYA5"/>
<dbReference type="HOGENOM" id="CLU_032554_1_0_9"/>
<gene>
    <name evidence="9" type="ordered locus">Sgly_1642</name>
</gene>
<dbReference type="GO" id="GO:0009103">
    <property type="term" value="P:lipopolysaccharide biosynthetic process"/>
    <property type="evidence" value="ECO:0007669"/>
    <property type="project" value="UniProtKB-ARBA"/>
</dbReference>
<name>F0SYA5_SYNGF</name>
<keyword evidence="7 8" id="KW-0472">Membrane</keyword>
<feature type="transmembrane region" description="Helical" evidence="8">
    <location>
        <begin position="198"/>
        <end position="218"/>
    </location>
</feature>
<evidence type="ECO:0000313" key="9">
    <source>
        <dbReference type="EMBL" id="ADY55940.1"/>
    </source>
</evidence>
<feature type="transmembrane region" description="Helical" evidence="8">
    <location>
        <begin position="293"/>
        <end position="310"/>
    </location>
</feature>
<dbReference type="RefSeq" id="WP_013624808.1">
    <property type="nucleotide sequence ID" value="NC_015172.1"/>
</dbReference>
<keyword evidence="2" id="KW-1003">Cell membrane</keyword>
<keyword evidence="10" id="KW-1185">Reference proteome</keyword>
<accession>F0SYA5</accession>
<reference evidence="10" key="2">
    <citation type="submission" date="2011-02" db="EMBL/GenBank/DDBJ databases">
        <title>The complete genome of Syntrophobotulus glycolicus DSM 8271.</title>
        <authorList>
            <person name="Lucas S."/>
            <person name="Copeland A."/>
            <person name="Lapidus A."/>
            <person name="Bruce D."/>
            <person name="Goodwin L."/>
            <person name="Pitluck S."/>
            <person name="Kyrpides N."/>
            <person name="Mavromatis K."/>
            <person name="Pagani I."/>
            <person name="Ivanova N."/>
            <person name="Mikhailova N."/>
            <person name="Chertkov O."/>
            <person name="Held B."/>
            <person name="Detter J.C."/>
            <person name="Tapia R."/>
            <person name="Han C."/>
            <person name="Land M."/>
            <person name="Hauser L."/>
            <person name="Markowitz V."/>
            <person name="Cheng J.-F."/>
            <person name="Hugenholtz P."/>
            <person name="Woyke T."/>
            <person name="Wu D."/>
            <person name="Spring S."/>
            <person name="Schroeder M."/>
            <person name="Brambilla E."/>
            <person name="Klenk H.-P."/>
            <person name="Eisen J.A."/>
        </authorList>
    </citation>
    <scope>NUCLEOTIDE SEQUENCE [LARGE SCALE GENOMIC DNA]</scope>
    <source>
        <strain evidence="10">DSM 8271 / FlGlyR</strain>
    </source>
</reference>
<feature type="transmembrane region" description="Helical" evidence="8">
    <location>
        <begin position="163"/>
        <end position="186"/>
    </location>
</feature>
<dbReference type="STRING" id="645991.Sgly_1642"/>
<evidence type="ECO:0000256" key="7">
    <source>
        <dbReference type="ARBA" id="ARBA00023136"/>
    </source>
</evidence>
<evidence type="ECO:0000256" key="2">
    <source>
        <dbReference type="ARBA" id="ARBA00022475"/>
    </source>
</evidence>